<accession>A0A817SIW7</accession>
<comment type="caution">
    <text evidence="1">The sequence shown here is derived from an EMBL/GenBank/DDBJ whole genome shotgun (WGS) entry which is preliminary data.</text>
</comment>
<evidence type="ECO:0000313" key="1">
    <source>
        <dbReference type="EMBL" id="CAF3299557.1"/>
    </source>
</evidence>
<evidence type="ECO:0000313" key="2">
    <source>
        <dbReference type="Proteomes" id="UP000663872"/>
    </source>
</evidence>
<gene>
    <name evidence="1" type="ORF">GRG538_LOCUS435</name>
</gene>
<dbReference type="EMBL" id="CAJNYT010000011">
    <property type="protein sequence ID" value="CAF3299557.1"/>
    <property type="molecule type" value="Genomic_DNA"/>
</dbReference>
<name>A0A817SIW7_9BILA</name>
<reference evidence="1" key="1">
    <citation type="submission" date="2021-02" db="EMBL/GenBank/DDBJ databases">
        <authorList>
            <person name="Nowell W R."/>
        </authorList>
    </citation>
    <scope>NUCLEOTIDE SEQUENCE</scope>
</reference>
<proteinExistence type="predicted"/>
<sequence length="169" mass="20815">MAAYSHPHPHPHPPFKELSFEHIESRLKKLVHLERKYLSKRNNDKLIKFKEDISEKQLLKTISTASFMKNQPNEYMNRLITIREKQAEIWKEQVKFETIIYCKFLPETFDQLERFFTHTDYLPLNNNEKIIETKNKRYKIIQETKRQWLNYFLNIYEIKIQEYEAQYQD</sequence>
<dbReference type="AlphaFoldDB" id="A0A817SIW7"/>
<dbReference type="Proteomes" id="UP000663872">
    <property type="component" value="Unassembled WGS sequence"/>
</dbReference>
<organism evidence="1 2">
    <name type="scientific">Rotaria socialis</name>
    <dbReference type="NCBI Taxonomy" id="392032"/>
    <lineage>
        <taxon>Eukaryota</taxon>
        <taxon>Metazoa</taxon>
        <taxon>Spiralia</taxon>
        <taxon>Gnathifera</taxon>
        <taxon>Rotifera</taxon>
        <taxon>Eurotatoria</taxon>
        <taxon>Bdelloidea</taxon>
        <taxon>Philodinida</taxon>
        <taxon>Philodinidae</taxon>
        <taxon>Rotaria</taxon>
    </lineage>
</organism>
<protein>
    <submittedName>
        <fullName evidence="1">Uncharacterized protein</fullName>
    </submittedName>
</protein>